<dbReference type="EC" id="3.2.1.22" evidence="4 13"/>
<keyword evidence="8 13" id="KW-1015">Disulfide bond</keyword>
<keyword evidence="9" id="KW-0325">Glycoprotein</keyword>
<dbReference type="EMBL" id="JACAZI010000003">
    <property type="protein sequence ID" value="KAF7364818.1"/>
    <property type="molecule type" value="Genomic_DNA"/>
</dbReference>
<evidence type="ECO:0000256" key="8">
    <source>
        <dbReference type="ARBA" id="ARBA00023157"/>
    </source>
</evidence>
<comment type="subcellular location">
    <subcellularLocation>
        <location evidence="2">Secreted</location>
    </subcellularLocation>
</comment>
<evidence type="ECO:0000256" key="15">
    <source>
        <dbReference type="SAM" id="SignalP"/>
    </source>
</evidence>
<proteinExistence type="inferred from homology"/>
<dbReference type="Gene3D" id="3.20.20.70">
    <property type="entry name" value="Aldolase class I"/>
    <property type="match status" value="1"/>
</dbReference>
<dbReference type="CDD" id="cd14792">
    <property type="entry name" value="GH27"/>
    <property type="match status" value="1"/>
</dbReference>
<evidence type="ECO:0000256" key="7">
    <source>
        <dbReference type="ARBA" id="ARBA00022801"/>
    </source>
</evidence>
<dbReference type="InterPro" id="IPR013785">
    <property type="entry name" value="Aldolase_TIM"/>
</dbReference>
<evidence type="ECO:0000256" key="11">
    <source>
        <dbReference type="ARBA" id="ARBA00023295"/>
    </source>
</evidence>
<dbReference type="FunFam" id="3.20.20.70:FF:000197">
    <property type="entry name" value="Alpha-galactosidase"/>
    <property type="match status" value="1"/>
</dbReference>
<dbReference type="PANTHER" id="PTHR11452:SF75">
    <property type="entry name" value="ALPHA-GALACTOSIDASE MEL1"/>
    <property type="match status" value="1"/>
</dbReference>
<organism evidence="17 18">
    <name type="scientific">Mycena venus</name>
    <dbReference type="NCBI Taxonomy" id="2733690"/>
    <lineage>
        <taxon>Eukaryota</taxon>
        <taxon>Fungi</taxon>
        <taxon>Dikarya</taxon>
        <taxon>Basidiomycota</taxon>
        <taxon>Agaricomycotina</taxon>
        <taxon>Agaricomycetes</taxon>
        <taxon>Agaricomycetidae</taxon>
        <taxon>Agaricales</taxon>
        <taxon>Marasmiineae</taxon>
        <taxon>Mycenaceae</taxon>
        <taxon>Mycena</taxon>
    </lineage>
</organism>
<dbReference type="FunFam" id="2.60.40.1180:FF:000008">
    <property type="entry name" value="Alpha-galactosidase"/>
    <property type="match status" value="1"/>
</dbReference>
<keyword evidence="7 13" id="KW-0378">Hydrolase</keyword>
<keyword evidence="18" id="KW-1185">Reference proteome</keyword>
<evidence type="ECO:0000313" key="18">
    <source>
        <dbReference type="Proteomes" id="UP000620124"/>
    </source>
</evidence>
<feature type="chain" id="PRO_5034381643" description="Alpha-galactosidase" evidence="15">
    <location>
        <begin position="21"/>
        <end position="702"/>
    </location>
</feature>
<dbReference type="InterPro" id="IPR013780">
    <property type="entry name" value="Glyco_hydro_b"/>
</dbReference>
<keyword evidence="6 15" id="KW-0732">Signal</keyword>
<name>A0A8H6YPD2_9AGAR</name>
<reference evidence="17" key="1">
    <citation type="submission" date="2020-05" db="EMBL/GenBank/DDBJ databases">
        <title>Mycena genomes resolve the evolution of fungal bioluminescence.</title>
        <authorList>
            <person name="Tsai I.J."/>
        </authorList>
    </citation>
    <scope>NUCLEOTIDE SEQUENCE</scope>
    <source>
        <strain evidence="17">CCC161011</strain>
    </source>
</reference>
<evidence type="ECO:0000256" key="14">
    <source>
        <dbReference type="SAM" id="MobiDB-lite"/>
    </source>
</evidence>
<evidence type="ECO:0000256" key="10">
    <source>
        <dbReference type="ARBA" id="ARBA00023277"/>
    </source>
</evidence>
<dbReference type="Pfam" id="PF17801">
    <property type="entry name" value="Melibiase_C"/>
    <property type="match status" value="1"/>
</dbReference>
<sequence>MLTRSLKILVSLSFFYTALALNNGVGVTPAMGYNPYNAFLCSTTEAQYHTAAQSLVSLGLSALGYNYFNIDCGWQSTARDSAGKITWDPKILPSGVPALGTFVHNLGLKFGVYSDGGVFACDFVGGTAHYVGSLGHETSDAVTFASWGADYLKYDNCYAVNSTDFVDFNPPISIEARKTHYITMRDALAASGRPILFSACEWGVQDPARWPASSVANSWRISNDIGPPASWDNLFRIINQVVPITQFAGPGGFNDLDMLEVGNSGLTAAEQQTHFAFWAAAKSPLIISTDLTNVSSQTSSILKNTRIIALNQDSLGKSISFKRRYTNDHDVWSGPLADGSTVAVVINWENASRSLTFNLADVGFSSATATDLITGASLGKLSTSFTTTVAAHGSMVLKLTGGVSVASPVFTFYAATSGTLAGGAAPRVVNSSVTVVGFVGNGGTLTLTGVDGGTAGGTKLLSFDYINGDVTFTNTACSNCRNTFVSVNGGAAVQVQMPISAQSWDILLSGYLVSLPGFKAGKTNTITLSNPAVAGLRPANSAVAPLPGLVNPGPTLSSVQYSGATLGPPTSEATSSRVRHDPPPADEETFPAKRQRTQDGEHHDVLFYEVATTGEPRDIARAACMAIPNLNAGSFLNAIRVRGRAATISIRFRSRPLALTFIDAIQNCPPPNFDGLHACWAPAAADPIAIIRGDGYIARSTG</sequence>
<dbReference type="CDD" id="cd04081">
    <property type="entry name" value="CBM35_galactosidase-like"/>
    <property type="match status" value="1"/>
</dbReference>
<dbReference type="Gene3D" id="2.60.40.1180">
    <property type="entry name" value="Golgi alpha-mannosidase II"/>
    <property type="match status" value="1"/>
</dbReference>
<dbReference type="SUPFAM" id="SSF51445">
    <property type="entry name" value="(Trans)glycosidases"/>
    <property type="match status" value="1"/>
</dbReference>
<accession>A0A8H6YPD2</accession>
<evidence type="ECO:0000256" key="4">
    <source>
        <dbReference type="ARBA" id="ARBA00012755"/>
    </source>
</evidence>
<dbReference type="OrthoDB" id="5795902at2759"/>
<evidence type="ECO:0000256" key="9">
    <source>
        <dbReference type="ARBA" id="ARBA00023180"/>
    </source>
</evidence>
<dbReference type="PANTHER" id="PTHR11452">
    <property type="entry name" value="ALPHA-GALACTOSIDASE/ALPHA-N-ACETYLGALACTOSAMINIDASE"/>
    <property type="match status" value="1"/>
</dbReference>
<evidence type="ECO:0000259" key="16">
    <source>
        <dbReference type="Pfam" id="PF17801"/>
    </source>
</evidence>
<dbReference type="InterPro" id="IPR002241">
    <property type="entry name" value="Glyco_hydro_27"/>
</dbReference>
<dbReference type="Proteomes" id="UP000620124">
    <property type="component" value="Unassembled WGS sequence"/>
</dbReference>
<comment type="catalytic activity">
    <reaction evidence="1 13">
        <text>Hydrolysis of terminal, non-reducing alpha-D-galactose residues in alpha-D-galactosides, including galactose oligosaccharides, galactomannans and galactolipids.</text>
        <dbReference type="EC" id="3.2.1.22"/>
    </reaction>
</comment>
<dbReference type="PRINTS" id="PR00740">
    <property type="entry name" value="GLHYDRLASE27"/>
</dbReference>
<keyword evidence="11 13" id="KW-0326">Glycosidase</keyword>
<keyword evidence="12" id="KW-0624">Polysaccharide degradation</keyword>
<dbReference type="GO" id="GO:0004557">
    <property type="term" value="F:alpha-galactosidase activity"/>
    <property type="evidence" value="ECO:0007669"/>
    <property type="project" value="UniProtKB-EC"/>
</dbReference>
<evidence type="ECO:0000256" key="3">
    <source>
        <dbReference type="ARBA" id="ARBA00009743"/>
    </source>
</evidence>
<feature type="domain" description="Alpha galactosidase C-terminal" evidence="16">
    <location>
        <begin position="327"/>
        <end position="399"/>
    </location>
</feature>
<evidence type="ECO:0000313" key="17">
    <source>
        <dbReference type="EMBL" id="KAF7364818.1"/>
    </source>
</evidence>
<dbReference type="SUPFAM" id="SSF51011">
    <property type="entry name" value="Glycosyl hydrolase domain"/>
    <property type="match status" value="1"/>
</dbReference>
<dbReference type="GO" id="GO:0005576">
    <property type="term" value="C:extracellular region"/>
    <property type="evidence" value="ECO:0007669"/>
    <property type="project" value="UniProtKB-SubCell"/>
</dbReference>
<evidence type="ECO:0000256" key="6">
    <source>
        <dbReference type="ARBA" id="ARBA00022729"/>
    </source>
</evidence>
<comment type="similarity">
    <text evidence="3 13">Belongs to the glycosyl hydrolase 27 family.</text>
</comment>
<feature type="signal peptide" evidence="15">
    <location>
        <begin position="1"/>
        <end position="20"/>
    </location>
</feature>
<dbReference type="InterPro" id="IPR041233">
    <property type="entry name" value="Melibiase_C"/>
</dbReference>
<evidence type="ECO:0000256" key="1">
    <source>
        <dbReference type="ARBA" id="ARBA00001255"/>
    </source>
</evidence>
<evidence type="ECO:0000256" key="12">
    <source>
        <dbReference type="ARBA" id="ARBA00023326"/>
    </source>
</evidence>
<keyword evidence="5" id="KW-0964">Secreted</keyword>
<dbReference type="AlphaFoldDB" id="A0A8H6YPD2"/>
<dbReference type="GO" id="GO:0000272">
    <property type="term" value="P:polysaccharide catabolic process"/>
    <property type="evidence" value="ECO:0007669"/>
    <property type="project" value="UniProtKB-KW"/>
</dbReference>
<dbReference type="InterPro" id="IPR017853">
    <property type="entry name" value="GH"/>
</dbReference>
<gene>
    <name evidence="17" type="ORF">MVEN_00351900</name>
</gene>
<keyword evidence="10" id="KW-0119">Carbohydrate metabolism</keyword>
<dbReference type="Gene3D" id="2.60.120.260">
    <property type="entry name" value="Galactose-binding domain-like"/>
    <property type="match status" value="1"/>
</dbReference>
<protein>
    <recommendedName>
        <fullName evidence="4 13">Alpha-galactosidase</fullName>
        <ecNumber evidence="4 13">3.2.1.22</ecNumber>
    </recommendedName>
    <alternativeName>
        <fullName evidence="13">Melibiase</fullName>
    </alternativeName>
</protein>
<comment type="caution">
    <text evidence="17">The sequence shown here is derived from an EMBL/GenBank/DDBJ whole genome shotgun (WGS) entry which is preliminary data.</text>
</comment>
<evidence type="ECO:0000256" key="13">
    <source>
        <dbReference type="RuleBase" id="RU361168"/>
    </source>
</evidence>
<dbReference type="Pfam" id="PF16499">
    <property type="entry name" value="Melibiase_2"/>
    <property type="match status" value="1"/>
</dbReference>
<feature type="region of interest" description="Disordered" evidence="14">
    <location>
        <begin position="560"/>
        <end position="598"/>
    </location>
</feature>
<evidence type="ECO:0000256" key="5">
    <source>
        <dbReference type="ARBA" id="ARBA00022525"/>
    </source>
</evidence>
<evidence type="ECO:0000256" key="2">
    <source>
        <dbReference type="ARBA" id="ARBA00004613"/>
    </source>
</evidence>